<dbReference type="SUPFAM" id="SSF52499">
    <property type="entry name" value="Isochorismatase-like hydrolases"/>
    <property type="match status" value="1"/>
</dbReference>
<dbReference type="InterPro" id="IPR036380">
    <property type="entry name" value="Isochorismatase-like_sf"/>
</dbReference>
<reference evidence="5" key="2">
    <citation type="submission" date="2023-06" db="EMBL/GenBank/DDBJ databases">
        <authorList>
            <consortium name="Lawrence Berkeley National Laboratory"/>
            <person name="Haridas S."/>
            <person name="Hensen N."/>
            <person name="Bonometti L."/>
            <person name="Westerberg I."/>
            <person name="Brannstrom I.O."/>
            <person name="Guillou S."/>
            <person name="Cros-Aarteil S."/>
            <person name="Calhoun S."/>
            <person name="Kuo A."/>
            <person name="Mondo S."/>
            <person name="Pangilinan J."/>
            <person name="Riley R."/>
            <person name="Labutti K."/>
            <person name="Andreopoulos B."/>
            <person name="Lipzen A."/>
            <person name="Chen C."/>
            <person name="Yanf M."/>
            <person name="Daum C."/>
            <person name="Ng V."/>
            <person name="Clum A."/>
            <person name="Steindorff A."/>
            <person name="Ohm R."/>
            <person name="Martin F."/>
            <person name="Silar P."/>
            <person name="Natvig D."/>
            <person name="Lalanne C."/>
            <person name="Gautier V."/>
            <person name="Ament-Velasquez S.L."/>
            <person name="Kruys A."/>
            <person name="Hutchinson M.I."/>
            <person name="Powell A.J."/>
            <person name="Barry K."/>
            <person name="Miller A.N."/>
            <person name="Grigoriev I.V."/>
            <person name="Debuchy R."/>
            <person name="Gladieux P."/>
            <person name="Thoren M.H."/>
            <person name="Johannesson H."/>
        </authorList>
    </citation>
    <scope>NUCLEOTIDE SEQUENCE</scope>
    <source>
        <strain evidence="5">CBS 958.72</strain>
    </source>
</reference>
<protein>
    <submittedName>
        <fullName evidence="5">Isochorismatase</fullName>
    </submittedName>
</protein>
<name>A0AAE0K380_9PEZI</name>
<evidence type="ECO:0000256" key="2">
    <source>
        <dbReference type="ARBA" id="ARBA00022801"/>
    </source>
</evidence>
<dbReference type="EMBL" id="JAULSN010000006">
    <property type="protein sequence ID" value="KAK3368822.1"/>
    <property type="molecule type" value="Genomic_DNA"/>
</dbReference>
<dbReference type="Proteomes" id="UP001287356">
    <property type="component" value="Unassembled WGS sequence"/>
</dbReference>
<keyword evidence="2" id="KW-0378">Hydrolase</keyword>
<reference evidence="5" key="1">
    <citation type="journal article" date="2023" name="Mol. Phylogenet. Evol.">
        <title>Genome-scale phylogeny and comparative genomics of the fungal order Sordariales.</title>
        <authorList>
            <person name="Hensen N."/>
            <person name="Bonometti L."/>
            <person name="Westerberg I."/>
            <person name="Brannstrom I.O."/>
            <person name="Guillou S."/>
            <person name="Cros-Aarteil S."/>
            <person name="Calhoun S."/>
            <person name="Haridas S."/>
            <person name="Kuo A."/>
            <person name="Mondo S."/>
            <person name="Pangilinan J."/>
            <person name="Riley R."/>
            <person name="LaButti K."/>
            <person name="Andreopoulos B."/>
            <person name="Lipzen A."/>
            <person name="Chen C."/>
            <person name="Yan M."/>
            <person name="Daum C."/>
            <person name="Ng V."/>
            <person name="Clum A."/>
            <person name="Steindorff A."/>
            <person name="Ohm R.A."/>
            <person name="Martin F."/>
            <person name="Silar P."/>
            <person name="Natvig D.O."/>
            <person name="Lalanne C."/>
            <person name="Gautier V."/>
            <person name="Ament-Velasquez S.L."/>
            <person name="Kruys A."/>
            <person name="Hutchinson M.I."/>
            <person name="Powell A.J."/>
            <person name="Barry K."/>
            <person name="Miller A.N."/>
            <person name="Grigoriev I.V."/>
            <person name="Debuchy R."/>
            <person name="Gladieux P."/>
            <person name="Hiltunen Thoren M."/>
            <person name="Johannesson H."/>
        </authorList>
    </citation>
    <scope>NUCLEOTIDE SEQUENCE</scope>
    <source>
        <strain evidence="5">CBS 958.72</strain>
    </source>
</reference>
<dbReference type="Gene3D" id="3.40.50.850">
    <property type="entry name" value="Isochorismatase-like"/>
    <property type="match status" value="1"/>
</dbReference>
<dbReference type="InterPro" id="IPR050272">
    <property type="entry name" value="Isochorismatase-like_hydrls"/>
</dbReference>
<dbReference type="GO" id="GO:0016787">
    <property type="term" value="F:hydrolase activity"/>
    <property type="evidence" value="ECO:0007669"/>
    <property type="project" value="UniProtKB-KW"/>
</dbReference>
<evidence type="ECO:0000259" key="4">
    <source>
        <dbReference type="Pfam" id="PF00857"/>
    </source>
</evidence>
<feature type="region of interest" description="Disordered" evidence="3">
    <location>
        <begin position="151"/>
        <end position="174"/>
    </location>
</feature>
<gene>
    <name evidence="5" type="ORF">B0T24DRAFT_341294</name>
</gene>
<dbReference type="InterPro" id="IPR000868">
    <property type="entry name" value="Isochorismatase-like_dom"/>
</dbReference>
<keyword evidence="6" id="KW-1185">Reference proteome</keyword>
<evidence type="ECO:0000313" key="5">
    <source>
        <dbReference type="EMBL" id="KAK3368822.1"/>
    </source>
</evidence>
<evidence type="ECO:0000313" key="6">
    <source>
        <dbReference type="Proteomes" id="UP001287356"/>
    </source>
</evidence>
<sequence>MADTNSTAPDVVGNPDASFWRFSRSSGWDLTHTASSPPAGQRLTLTTTTAPITIAAAKAALVVIDMQNLFLSAAMSSSSTTRTDTDTDTDTKLTPGLAAEATLLGTAFPAARAAGIRVVHVTWGLDEGSLAALPPVLHRAFGFRAVARDGDGEEFDEENGGTGPGGDLGARPMPDGTSVAAGRLLMRGQWNTALHGGFQDAFDASQHAAVPQVRFHKERLSGFFLGRDGSAGRGGGGPRDLVEFLDEEGITTLLFAGVNTDQCVLASLKDACDLGFDTVLLRDGCGTNSPDFARLMVEYNARRCWGFVSSCEALAAAVEAANGRV</sequence>
<feature type="domain" description="Isochorismatase-like" evidence="4">
    <location>
        <begin position="59"/>
        <end position="298"/>
    </location>
</feature>
<dbReference type="AlphaFoldDB" id="A0AAE0K380"/>
<proteinExistence type="inferred from homology"/>
<dbReference type="PANTHER" id="PTHR43540:SF9">
    <property type="entry name" value="FAMILY HYDROLASE, PUTATIVE (AFU_ORTHOLOGUE AFUA_2G08700)-RELATED"/>
    <property type="match status" value="1"/>
</dbReference>
<organism evidence="5 6">
    <name type="scientific">Lasiosphaeria ovina</name>
    <dbReference type="NCBI Taxonomy" id="92902"/>
    <lineage>
        <taxon>Eukaryota</taxon>
        <taxon>Fungi</taxon>
        <taxon>Dikarya</taxon>
        <taxon>Ascomycota</taxon>
        <taxon>Pezizomycotina</taxon>
        <taxon>Sordariomycetes</taxon>
        <taxon>Sordariomycetidae</taxon>
        <taxon>Sordariales</taxon>
        <taxon>Lasiosphaeriaceae</taxon>
        <taxon>Lasiosphaeria</taxon>
    </lineage>
</organism>
<evidence type="ECO:0000256" key="3">
    <source>
        <dbReference type="SAM" id="MobiDB-lite"/>
    </source>
</evidence>
<comment type="similarity">
    <text evidence="1">Belongs to the isochorismatase family.</text>
</comment>
<accession>A0AAE0K380</accession>
<dbReference type="PANTHER" id="PTHR43540">
    <property type="entry name" value="PEROXYUREIDOACRYLATE/UREIDOACRYLATE AMIDOHYDROLASE-RELATED"/>
    <property type="match status" value="1"/>
</dbReference>
<dbReference type="Pfam" id="PF00857">
    <property type="entry name" value="Isochorismatase"/>
    <property type="match status" value="1"/>
</dbReference>
<comment type="caution">
    <text evidence="5">The sequence shown here is derived from an EMBL/GenBank/DDBJ whole genome shotgun (WGS) entry which is preliminary data.</text>
</comment>
<evidence type="ECO:0000256" key="1">
    <source>
        <dbReference type="ARBA" id="ARBA00006336"/>
    </source>
</evidence>